<feature type="transmembrane region" description="Helical" evidence="1">
    <location>
        <begin position="53"/>
        <end position="76"/>
    </location>
</feature>
<dbReference type="Proteomes" id="UP000501879">
    <property type="component" value="Segment"/>
</dbReference>
<organism evidence="2 3">
    <name type="scientific">Pyrobaculum spherical virus 2</name>
    <dbReference type="NCBI Taxonomy" id="2730632"/>
    <lineage>
        <taxon>Viruses</taxon>
        <taxon>Viruses incertae sedis</taxon>
        <taxon>Globuloviridae</taxon>
        <taxon>Alphaglobulovirus</taxon>
        <taxon>Alphaglobulovirus pozzuoliense</taxon>
    </lineage>
</organism>
<feature type="transmembrane region" description="Helical" evidence="1">
    <location>
        <begin position="144"/>
        <end position="160"/>
    </location>
</feature>
<keyword evidence="1" id="KW-0812">Transmembrane</keyword>
<dbReference type="EMBL" id="MN876845">
    <property type="protein sequence ID" value="QJF12415.1"/>
    <property type="molecule type" value="Genomic_DNA"/>
</dbReference>
<feature type="transmembrane region" description="Helical" evidence="1">
    <location>
        <begin position="172"/>
        <end position="189"/>
    </location>
</feature>
<keyword evidence="3" id="KW-1185">Reference proteome</keyword>
<feature type="transmembrane region" description="Helical" evidence="1">
    <location>
        <begin position="5"/>
        <end position="22"/>
    </location>
</feature>
<keyword evidence="1" id="KW-0472">Membrane</keyword>
<feature type="transmembrane region" description="Helical" evidence="1">
    <location>
        <begin position="275"/>
        <end position="303"/>
    </location>
</feature>
<feature type="transmembrane region" description="Helical" evidence="1">
    <location>
        <begin position="201"/>
        <end position="222"/>
    </location>
</feature>
<gene>
    <name evidence="2" type="ORF">PSV2_gp03</name>
</gene>
<sequence length="307" mass="34425">MSQRLIFFLSAFSIVYFTLFSGNLYLDLVMWFMVVISTIYAAEISMALSNARLWYNVLVVSMAMSLPQTLFAIKLASSGKYLASWIDTLGSTLVDAMLVTAVLRRYVIGSPMIWNMVPFLIMWSMAALYVNYHAYAITYGLFRLPEWVIVVIGILLPMVLVRPTGLPRKSELIMLLLHAVSTGVSSYQLSNVIAQLPIHEIQLGIVATILATLPDFLVALIIRSAVAKILNEVASEEEALATMLASAVHDQILIPALVLTLYPEVAAYYPHYFNVIIILLKFTLLFRNVYWLFGVPFTIFLLLMPPV</sequence>
<feature type="transmembrane region" description="Helical" evidence="1">
    <location>
        <begin position="252"/>
        <end position="269"/>
    </location>
</feature>
<protein>
    <submittedName>
        <fullName evidence="2">Uncharacterized protein</fullName>
    </submittedName>
</protein>
<evidence type="ECO:0000313" key="3">
    <source>
        <dbReference type="Proteomes" id="UP000501879"/>
    </source>
</evidence>
<evidence type="ECO:0000313" key="2">
    <source>
        <dbReference type="EMBL" id="QJF12415.1"/>
    </source>
</evidence>
<reference evidence="2 3" key="1">
    <citation type="journal article" date="2020" name="ISME J.">
        <title>New virus isolates from Italian hydrothermal environments underscore the biogeographic pattern in archaeal virus communities.</title>
        <authorList>
            <person name="Baquero D.P."/>
            <person name="Contursi P."/>
            <person name="Piochi M."/>
            <person name="Bartolucci S."/>
            <person name="Liu Y."/>
            <person name="Cvirkaite-Krupovic V."/>
            <person name="Prangishvili D."/>
            <person name="Krupovic M."/>
        </authorList>
    </citation>
    <scope>NUCLEOTIDE SEQUENCE [LARGE SCALE GENOMIC DNA]</scope>
    <source>
        <strain evidence="2">10</strain>
    </source>
</reference>
<feature type="transmembrane region" description="Helical" evidence="1">
    <location>
        <begin position="112"/>
        <end position="132"/>
    </location>
</feature>
<name>A0A6M3VZB8_9VIRU</name>
<accession>A0A6M3VZB8</accession>
<feature type="transmembrane region" description="Helical" evidence="1">
    <location>
        <begin position="28"/>
        <end position="46"/>
    </location>
</feature>
<evidence type="ECO:0000256" key="1">
    <source>
        <dbReference type="SAM" id="Phobius"/>
    </source>
</evidence>
<proteinExistence type="predicted"/>
<keyword evidence="1" id="KW-1133">Transmembrane helix</keyword>